<evidence type="ECO:0008006" key="5">
    <source>
        <dbReference type="Google" id="ProtNLM"/>
    </source>
</evidence>
<dbReference type="Pfam" id="PF21307">
    <property type="entry name" value="Glyco_hydro_95_C"/>
    <property type="match status" value="1"/>
</dbReference>
<accession>A0ABY1JJB5</accession>
<dbReference type="InterPro" id="IPR012341">
    <property type="entry name" value="6hp_glycosidase-like_sf"/>
</dbReference>
<reference evidence="3 4" key="1">
    <citation type="submission" date="2017-01" db="EMBL/GenBank/DDBJ databases">
        <authorList>
            <person name="Varghese N."/>
            <person name="Submissions S."/>
        </authorList>
    </citation>
    <scope>NUCLEOTIDE SEQUENCE [LARGE SCALE GENOMIC DNA]</scope>
    <source>
        <strain evidence="3 4">ATCC 23464</strain>
    </source>
</reference>
<dbReference type="Pfam" id="PF22124">
    <property type="entry name" value="Glyco_hydro_95_cat"/>
    <property type="match status" value="1"/>
</dbReference>
<dbReference type="Proteomes" id="UP000186666">
    <property type="component" value="Unassembled WGS sequence"/>
</dbReference>
<dbReference type="InterPro" id="IPR008928">
    <property type="entry name" value="6-hairpin_glycosidase_sf"/>
</dbReference>
<dbReference type="EMBL" id="FTNK01000001">
    <property type="protein sequence ID" value="SIQ28751.1"/>
    <property type="molecule type" value="Genomic_DNA"/>
</dbReference>
<organism evidence="3 4">
    <name type="scientific">Paenibacillus macquariensis</name>
    <dbReference type="NCBI Taxonomy" id="948756"/>
    <lineage>
        <taxon>Bacteria</taxon>
        <taxon>Bacillati</taxon>
        <taxon>Bacillota</taxon>
        <taxon>Bacilli</taxon>
        <taxon>Bacillales</taxon>
        <taxon>Paenibacillaceae</taxon>
        <taxon>Paenibacillus</taxon>
    </lineage>
</organism>
<evidence type="ECO:0000259" key="1">
    <source>
        <dbReference type="Pfam" id="PF21307"/>
    </source>
</evidence>
<name>A0ABY1JJB5_9BACL</name>
<dbReference type="PANTHER" id="PTHR31084">
    <property type="entry name" value="ALPHA-L-FUCOSIDASE 2"/>
    <property type="match status" value="1"/>
</dbReference>
<keyword evidence="4" id="KW-1185">Reference proteome</keyword>
<feature type="domain" description="Glycosyl hydrolase family 95 catalytic" evidence="2">
    <location>
        <begin position="282"/>
        <end position="616"/>
    </location>
</feature>
<evidence type="ECO:0000313" key="3">
    <source>
        <dbReference type="EMBL" id="SIQ28751.1"/>
    </source>
</evidence>
<protein>
    <recommendedName>
        <fullName evidence="5">Alpha-L-fucosidase</fullName>
    </recommendedName>
</protein>
<dbReference type="SUPFAM" id="SSF48208">
    <property type="entry name" value="Six-hairpin glycosidases"/>
    <property type="match status" value="1"/>
</dbReference>
<evidence type="ECO:0000313" key="4">
    <source>
        <dbReference type="Proteomes" id="UP000186666"/>
    </source>
</evidence>
<dbReference type="InterPro" id="IPR054363">
    <property type="entry name" value="GH95_cat"/>
</dbReference>
<proteinExistence type="predicted"/>
<dbReference type="InterPro" id="IPR049053">
    <property type="entry name" value="AFCA-like_C"/>
</dbReference>
<feature type="domain" description="Alpha fucosidase A-like C-terminal" evidence="1">
    <location>
        <begin position="619"/>
        <end position="679"/>
    </location>
</feature>
<sequence length="754" mass="85520">MSSYIQTNINWPSFLSRHDMLWKARPMSWDEGVFIGNGLLGAMIYSEEHKAKRHVLRFVLGRTDVTATRKGGVKDFPVRVPIGELTLEMEGWIYQPCEIRLDLWNAEMRAVVPTTKGEIRIRAFVHALSPVLAVEFDTDDGESRAQVKWHAYPEVDPILKNADGINLNQHIPVTTVQRTTEEQGITFGVQSYDHGEGCTTAWKVHDLGQTDEHKSDSEDKKWNRRLCLLTVMNGVTVEDKETVRNELEGISVSGPAWTSWISNHRQWWHDYYPASFISIPDMQLESFYWIQMYKLASATRKNLLPIDNQGPWMTSTPWPGLWFNMNVQMTYSPVYTANRLELGQSLISSLQQHQEQLIHNVPESFRSDSAGLGRSSSYDLNSPIEDEVGNLTWLMHNCWRQYRYSMDEDMLRDLVYPLLRRSICLYMHLLEEGEDGRLHLPAMVSPEYGSFKQLTTPDTHYDLSLLRWGCQTLLYASERLGIQDPLQDRWNDILTRLTPLPVDHTGYQIGSELSLEFGHRHFSHLLAAFPLHIVGNSDEDREVITRSLRHWIGMEGDLRGFSFTGAASIAATLGLGDEALAYLRSLMHLIKPNTMYKEAGPVIETPLAGAEAIQDMLLQSWGDLIRVFPAVPEEWQEGVFHNLRTEGGFLVSAVREAGRTVLIRIHSQAGEPCRIITDLTSTDQGFTVEVGGKTSGSGYHLQEDGSIDIMLKPGEEAILYTAGSKPIIAPIPTHPVTFNTFGGRKPWRLYGIPK</sequence>
<dbReference type="RefSeq" id="WP_068590339.1">
    <property type="nucleotide sequence ID" value="NZ_FTNK01000001.1"/>
</dbReference>
<gene>
    <name evidence="3" type="ORF">SAMN05421578_10157</name>
</gene>
<comment type="caution">
    <text evidence="3">The sequence shown here is derived from an EMBL/GenBank/DDBJ whole genome shotgun (WGS) entry which is preliminary data.</text>
</comment>
<evidence type="ECO:0000259" key="2">
    <source>
        <dbReference type="Pfam" id="PF22124"/>
    </source>
</evidence>
<dbReference type="Gene3D" id="1.50.10.10">
    <property type="match status" value="1"/>
</dbReference>
<dbReference type="PANTHER" id="PTHR31084:SF0">
    <property type="entry name" value="ALPHA-L-FUCOSIDASE 2"/>
    <property type="match status" value="1"/>
</dbReference>